<name>A0ABV5QX54_9ACTN</name>
<feature type="region of interest" description="Disordered" evidence="1">
    <location>
        <begin position="75"/>
        <end position="131"/>
    </location>
</feature>
<organism evidence="2 3">
    <name type="scientific">Streptomyces roseoviridis</name>
    <dbReference type="NCBI Taxonomy" id="67361"/>
    <lineage>
        <taxon>Bacteria</taxon>
        <taxon>Bacillati</taxon>
        <taxon>Actinomycetota</taxon>
        <taxon>Actinomycetes</taxon>
        <taxon>Kitasatosporales</taxon>
        <taxon>Streptomycetaceae</taxon>
        <taxon>Streptomyces</taxon>
    </lineage>
</organism>
<accession>A0ABV5QX54</accession>
<gene>
    <name evidence="2" type="ORF">ACFFTP_28485</name>
</gene>
<protein>
    <submittedName>
        <fullName evidence="2">Uncharacterized protein</fullName>
    </submittedName>
</protein>
<feature type="compositionally biased region" description="Low complexity" evidence="1">
    <location>
        <begin position="122"/>
        <end position="131"/>
    </location>
</feature>
<evidence type="ECO:0000313" key="3">
    <source>
        <dbReference type="Proteomes" id="UP001589716"/>
    </source>
</evidence>
<proteinExistence type="predicted"/>
<feature type="compositionally biased region" description="Basic and acidic residues" evidence="1">
    <location>
        <begin position="86"/>
        <end position="103"/>
    </location>
</feature>
<sequence>MITELALERVHFACGRCWHEWSVDYDVQQYRDDQGSDWEYFSRDGASVPSPYTPAGAVPCPVCGRRWVGRILARRSIPTAPGPAETPRESVLDAPGHRPERHGAPLLGATAHGQPRQPGPPAEHAAVAAAD</sequence>
<evidence type="ECO:0000313" key="2">
    <source>
        <dbReference type="EMBL" id="MFB9558111.1"/>
    </source>
</evidence>
<dbReference type="RefSeq" id="WP_345483863.1">
    <property type="nucleotide sequence ID" value="NZ_BAAAWU010000001.1"/>
</dbReference>
<dbReference type="Proteomes" id="UP001589716">
    <property type="component" value="Unassembled WGS sequence"/>
</dbReference>
<evidence type="ECO:0000256" key="1">
    <source>
        <dbReference type="SAM" id="MobiDB-lite"/>
    </source>
</evidence>
<reference evidence="2 3" key="1">
    <citation type="submission" date="2024-09" db="EMBL/GenBank/DDBJ databases">
        <authorList>
            <person name="Sun Q."/>
            <person name="Mori K."/>
        </authorList>
    </citation>
    <scope>NUCLEOTIDE SEQUENCE [LARGE SCALE GENOMIC DNA]</scope>
    <source>
        <strain evidence="2 3">JCM 4414</strain>
    </source>
</reference>
<dbReference type="EMBL" id="JBHMCT010000020">
    <property type="protein sequence ID" value="MFB9558111.1"/>
    <property type="molecule type" value="Genomic_DNA"/>
</dbReference>
<comment type="caution">
    <text evidence="2">The sequence shown here is derived from an EMBL/GenBank/DDBJ whole genome shotgun (WGS) entry which is preliminary data.</text>
</comment>
<keyword evidence="3" id="KW-1185">Reference proteome</keyword>